<protein>
    <submittedName>
        <fullName evidence="4">MmgE/PrpD family protein</fullName>
    </submittedName>
</protein>
<dbReference type="InterPro" id="IPR045336">
    <property type="entry name" value="MmgE_PrpD_N"/>
</dbReference>
<organism evidence="4 5">
    <name type="scientific">Candidatus Nephthysia bennettiae</name>
    <dbReference type="NCBI Taxonomy" id="3127016"/>
    <lineage>
        <taxon>Bacteria</taxon>
        <taxon>Bacillati</taxon>
        <taxon>Candidatus Dormiibacterota</taxon>
        <taxon>Candidatus Dormibacteria</taxon>
        <taxon>Candidatus Dormibacterales</taxon>
        <taxon>Candidatus Dormibacteraceae</taxon>
        <taxon>Candidatus Nephthysia</taxon>
    </lineage>
</organism>
<dbReference type="PANTHER" id="PTHR16943:SF8">
    <property type="entry name" value="2-METHYLCITRATE DEHYDRATASE"/>
    <property type="match status" value="1"/>
</dbReference>
<comment type="caution">
    <text evidence="4">The sequence shown here is derived from an EMBL/GenBank/DDBJ whole genome shotgun (WGS) entry which is preliminary data.</text>
</comment>
<keyword evidence="5" id="KW-1185">Reference proteome</keyword>
<evidence type="ECO:0000313" key="5">
    <source>
        <dbReference type="Proteomes" id="UP000612893"/>
    </source>
</evidence>
<dbReference type="InterPro" id="IPR045337">
    <property type="entry name" value="MmgE_PrpD_C"/>
</dbReference>
<dbReference type="Gene3D" id="3.30.1330.120">
    <property type="entry name" value="2-methylcitrate dehydratase PrpD"/>
    <property type="match status" value="1"/>
</dbReference>
<name>A0A934KCN0_9BACT</name>
<evidence type="ECO:0000259" key="3">
    <source>
        <dbReference type="Pfam" id="PF19305"/>
    </source>
</evidence>
<accession>A0A934KCN0</accession>
<dbReference type="Pfam" id="PF03972">
    <property type="entry name" value="MmgE_PrpD_N"/>
    <property type="match status" value="1"/>
</dbReference>
<dbReference type="InterPro" id="IPR042188">
    <property type="entry name" value="MmgE/PrpD_sf_2"/>
</dbReference>
<dbReference type="InterPro" id="IPR005656">
    <property type="entry name" value="MmgE_PrpD"/>
</dbReference>
<gene>
    <name evidence="4" type="ORF">JF922_21490</name>
</gene>
<dbReference type="Proteomes" id="UP000612893">
    <property type="component" value="Unassembled WGS sequence"/>
</dbReference>
<dbReference type="InterPro" id="IPR036148">
    <property type="entry name" value="MmgE/PrpD_sf"/>
</dbReference>
<dbReference type="RefSeq" id="WP_338204546.1">
    <property type="nucleotide sequence ID" value="NZ_JAEKNR010000216.1"/>
</dbReference>
<feature type="domain" description="MmgE/PrpD C-terminal" evidence="3">
    <location>
        <begin position="265"/>
        <end position="437"/>
    </location>
</feature>
<reference evidence="4" key="1">
    <citation type="submission" date="2020-10" db="EMBL/GenBank/DDBJ databases">
        <title>Ca. Dormibacterota MAGs.</title>
        <authorList>
            <person name="Montgomery K."/>
        </authorList>
    </citation>
    <scope>NUCLEOTIDE SEQUENCE [LARGE SCALE GENOMIC DNA]</scope>
    <source>
        <strain evidence="4">SC8812_S17_10</strain>
    </source>
</reference>
<dbReference type="Gene3D" id="1.10.4100.10">
    <property type="entry name" value="2-methylcitrate dehydratase PrpD"/>
    <property type="match status" value="1"/>
</dbReference>
<evidence type="ECO:0000256" key="1">
    <source>
        <dbReference type="ARBA" id="ARBA00006174"/>
    </source>
</evidence>
<dbReference type="SUPFAM" id="SSF103378">
    <property type="entry name" value="2-methylcitrate dehydratase PrpD"/>
    <property type="match status" value="1"/>
</dbReference>
<dbReference type="EMBL" id="JAEKNR010000216">
    <property type="protein sequence ID" value="MBJ7600628.1"/>
    <property type="molecule type" value="Genomic_DNA"/>
</dbReference>
<evidence type="ECO:0000259" key="2">
    <source>
        <dbReference type="Pfam" id="PF03972"/>
    </source>
</evidence>
<comment type="similarity">
    <text evidence="1">Belongs to the PrpD family.</text>
</comment>
<dbReference type="Pfam" id="PF19305">
    <property type="entry name" value="MmgE_PrpD_C"/>
    <property type="match status" value="1"/>
</dbReference>
<dbReference type="PANTHER" id="PTHR16943">
    <property type="entry name" value="2-METHYLCITRATE DEHYDRATASE-RELATED"/>
    <property type="match status" value="1"/>
</dbReference>
<evidence type="ECO:0000313" key="4">
    <source>
        <dbReference type="EMBL" id="MBJ7600628.1"/>
    </source>
</evidence>
<feature type="domain" description="MmgE/PrpD N-terminal" evidence="2">
    <location>
        <begin position="7"/>
        <end position="242"/>
    </location>
</feature>
<dbReference type="InterPro" id="IPR042183">
    <property type="entry name" value="MmgE/PrpD_sf_1"/>
</dbReference>
<proteinExistence type="inferred from homology"/>
<dbReference type="AlphaFoldDB" id="A0A934KCN0"/>
<sequence>MTLLESVVDYVSGFGSGELPADVLRHARRQLLDTLGCAVYGYSGDASRAAREAVAAMEAPGRATVIGDSGPTLPMLACVANGVAIRMTEYNDTFVGAQGPLHPSEVIPVALAMGEHAGATGAEILEAIVLGYELNARWANSLTLIEHGFHHTSAGIFVVPAVAGRLLGLDRQQLANAIAISCSYGLTTDAMHRGGLSMMRNLAYPLTANTGILAALLAQQGYTGPADALDGEAGLIAQTGNDPGALKAAFEDRSYLIGRVIIKEFVCSTISQSAVSAALRISREQELRPDDIESVRIRTFHRAWEVGGEPARRFPENKESADHSMYYVVAVGLIDGEVGPGQFRPERIAASDVRELIPRISIEWDRSLDGLWPYKVPSIVEITSREGRTHSLRLDSPPGHPDNPMSEEALRSKFHRLVSEVMDPAREQAIVDAVATLDTMPNASALMRLLCFA</sequence>